<dbReference type="GO" id="GO:0004435">
    <property type="term" value="F:phosphatidylinositol-4,5-bisphosphate phospholipase C activity"/>
    <property type="evidence" value="ECO:0007669"/>
    <property type="project" value="TreeGrafter"/>
</dbReference>
<dbReference type="GO" id="GO:0051209">
    <property type="term" value="P:release of sequestered calcium ion into cytosol"/>
    <property type="evidence" value="ECO:0007669"/>
    <property type="project" value="TreeGrafter"/>
</dbReference>
<evidence type="ECO:0000259" key="2">
    <source>
        <dbReference type="Pfam" id="PF00388"/>
    </source>
</evidence>
<dbReference type="GO" id="GO:0046488">
    <property type="term" value="P:phosphatidylinositol metabolic process"/>
    <property type="evidence" value="ECO:0007669"/>
    <property type="project" value="TreeGrafter"/>
</dbReference>
<reference evidence="3" key="1">
    <citation type="journal article" date="2014" name="Nat. Commun.">
        <title>The rainbow trout genome provides novel insights into evolution after whole-genome duplication in vertebrates.</title>
        <authorList>
            <person name="Berthelot C."/>
            <person name="Brunet F."/>
            <person name="Chalopin D."/>
            <person name="Juanchich A."/>
            <person name="Bernard M."/>
            <person name="Noel B."/>
            <person name="Bento P."/>
            <person name="Da Silva C."/>
            <person name="Labadie K."/>
            <person name="Alberti A."/>
            <person name="Aury J.M."/>
            <person name="Louis A."/>
            <person name="Dehais P."/>
            <person name="Bardou P."/>
            <person name="Montfort J."/>
            <person name="Klopp C."/>
            <person name="Cabau C."/>
            <person name="Gaspin C."/>
            <person name="Thorgaard G.H."/>
            <person name="Boussaha M."/>
            <person name="Quillet E."/>
            <person name="Guyomard R."/>
            <person name="Galiana D."/>
            <person name="Bobe J."/>
            <person name="Volff J.N."/>
            <person name="Genet C."/>
            <person name="Wincker P."/>
            <person name="Jaillon O."/>
            <person name="Roest Crollius H."/>
            <person name="Guiguen Y."/>
        </authorList>
    </citation>
    <scope>NUCLEOTIDE SEQUENCE [LARGE SCALE GENOMIC DNA]</scope>
</reference>
<dbReference type="SUPFAM" id="SSF51695">
    <property type="entry name" value="PLC-like phosphodiesterases"/>
    <property type="match status" value="1"/>
</dbReference>
<dbReference type="InterPro" id="IPR000909">
    <property type="entry name" value="PLipase_C_PInositol-sp_X_dom"/>
</dbReference>
<dbReference type="InterPro" id="IPR001192">
    <property type="entry name" value="PI-PLC_fam"/>
</dbReference>
<accession>A0A060WNB5</accession>
<dbReference type="EMBL" id="FR904635">
    <property type="protein sequence ID" value="CDQ68611.1"/>
    <property type="molecule type" value="Genomic_DNA"/>
</dbReference>
<organism evidence="3 4">
    <name type="scientific">Oncorhynchus mykiss</name>
    <name type="common">Rainbow trout</name>
    <name type="synonym">Salmo gairdneri</name>
    <dbReference type="NCBI Taxonomy" id="8022"/>
    <lineage>
        <taxon>Eukaryota</taxon>
        <taxon>Metazoa</taxon>
        <taxon>Chordata</taxon>
        <taxon>Craniata</taxon>
        <taxon>Vertebrata</taxon>
        <taxon>Euteleostomi</taxon>
        <taxon>Actinopterygii</taxon>
        <taxon>Neopterygii</taxon>
        <taxon>Teleostei</taxon>
        <taxon>Protacanthopterygii</taxon>
        <taxon>Salmoniformes</taxon>
        <taxon>Salmonidae</taxon>
        <taxon>Salmoninae</taxon>
        <taxon>Oncorhynchus</taxon>
    </lineage>
</organism>
<sequence>MCNTAIMCMCLILQVSFPACRRRQCLLAGCRCLELDCWKGKPLDEEPIIIHGFTMTTEILFKVRCQSVLISQCQAVQYPSPNTYPNAILDLNAREYPHKHIPHSLRLTDNRDRVLLMIESVTTVVQTPVPTETVYQEVAPALHLAVTAFFVALPADTIQSVILGLGTGACVQHSSLSTPLHTTPHISWPLHSTLPFKGTQSSAITGTQTKPNASAYYTQTSLHPLIILWTEKNKSYLISSFVETKGENMISKTAVEFVGQMRIIYPKGTRLVQLQPTALLECWLPDGGAQLSNYGFPNAAQHVFI</sequence>
<dbReference type="InterPro" id="IPR017946">
    <property type="entry name" value="PLC-like_Pdiesterase_TIM-brl"/>
</dbReference>
<reference evidence="3" key="2">
    <citation type="submission" date="2014-03" db="EMBL/GenBank/DDBJ databases">
        <authorList>
            <person name="Genoscope - CEA"/>
        </authorList>
    </citation>
    <scope>NUCLEOTIDE SEQUENCE</scope>
</reference>
<feature type="chain" id="PRO_5001589693" description="Phosphatidylinositol-specific phospholipase C X domain-containing protein" evidence="1">
    <location>
        <begin position="23"/>
        <end position="305"/>
    </location>
</feature>
<evidence type="ECO:0000313" key="4">
    <source>
        <dbReference type="Proteomes" id="UP000193380"/>
    </source>
</evidence>
<dbReference type="PROSITE" id="PS50007">
    <property type="entry name" value="PIPLC_X_DOMAIN"/>
    <property type="match status" value="1"/>
</dbReference>
<dbReference type="GO" id="GO:0005737">
    <property type="term" value="C:cytoplasm"/>
    <property type="evidence" value="ECO:0007669"/>
    <property type="project" value="TreeGrafter"/>
</dbReference>
<feature type="signal peptide" evidence="1">
    <location>
        <begin position="1"/>
        <end position="22"/>
    </location>
</feature>
<dbReference type="STRING" id="8022.A0A060WNB5"/>
<evidence type="ECO:0000313" key="3">
    <source>
        <dbReference type="EMBL" id="CDQ68611.1"/>
    </source>
</evidence>
<protein>
    <recommendedName>
        <fullName evidence="2">Phosphatidylinositol-specific phospholipase C X domain-containing protein</fullName>
    </recommendedName>
</protein>
<dbReference type="AlphaFoldDB" id="A0A060WNB5"/>
<gene>
    <name evidence="3" type="ORF">GSONMT00034928001</name>
</gene>
<keyword evidence="1" id="KW-0732">Signal</keyword>
<feature type="domain" description="Phosphatidylinositol-specific phospholipase C X" evidence="2">
    <location>
        <begin position="23"/>
        <end position="72"/>
    </location>
</feature>
<proteinExistence type="predicted"/>
<dbReference type="Proteomes" id="UP000193380">
    <property type="component" value="Unassembled WGS sequence"/>
</dbReference>
<dbReference type="PaxDb" id="8022-A0A060WNB5"/>
<dbReference type="Pfam" id="PF00388">
    <property type="entry name" value="PI-PLC-X"/>
    <property type="match status" value="1"/>
</dbReference>
<name>A0A060WNB5_ONCMY</name>
<dbReference type="Gene3D" id="3.20.20.190">
    <property type="entry name" value="Phosphatidylinositol (PI) phosphodiesterase"/>
    <property type="match status" value="1"/>
</dbReference>
<dbReference type="GO" id="GO:0048015">
    <property type="term" value="P:phosphatidylinositol-mediated signaling"/>
    <property type="evidence" value="ECO:0007669"/>
    <property type="project" value="TreeGrafter"/>
</dbReference>
<dbReference type="PANTHER" id="PTHR10336:SF10">
    <property type="entry name" value="1-PHOSPHATIDYLINOSITOL 4,5-BISPHOSPHATE PHOSPHODIESTERASE BETA-2"/>
    <property type="match status" value="1"/>
</dbReference>
<dbReference type="PANTHER" id="PTHR10336">
    <property type="entry name" value="PHOSPHOINOSITIDE-SPECIFIC PHOSPHOLIPASE C FAMILY PROTEIN"/>
    <property type="match status" value="1"/>
</dbReference>
<evidence type="ECO:0000256" key="1">
    <source>
        <dbReference type="SAM" id="SignalP"/>
    </source>
</evidence>
<dbReference type="GO" id="GO:0007186">
    <property type="term" value="P:G protein-coupled receptor signaling pathway"/>
    <property type="evidence" value="ECO:0007669"/>
    <property type="project" value="TreeGrafter"/>
</dbReference>